<evidence type="ECO:0000313" key="6">
    <source>
        <dbReference type="Proteomes" id="UP000236333"/>
    </source>
</evidence>
<dbReference type="InterPro" id="IPR011047">
    <property type="entry name" value="Quinoprotein_ADH-like_sf"/>
</dbReference>
<proteinExistence type="predicted"/>
<name>A0A2J8ACB1_9CHLO</name>
<sequence length="589" mass="58017">MVVRLWLTFNGTQRAQLKGHTGAPHTLAFSPDGSMLASAATNDPVVRLWNASQGQLQAALEGHRTGVLALAFSPAGGLLATAADNVRLWCADTGAPRGALTDHIFPVAAVAFTADGATLVSADSSHTLRVWSVGSAGGLGSSGRMPTTPKGRGGGGGGPPAGVRAVAVLESESSGQLCALALSPDGRMVATGSAAGELHVFGLRGGGGVSTVRAAHAGQAALQGHRTGVLALAFSPAGGLLATAADNVRLWCADTGAPRGALTDHIFPVAAVAFTADGATLVSADSSHTLRVWSVGSAGGLGSSGRMPTTPKGRGGGGGGPPAGVRAVAVLESESSGQLCALALSPDGRMVATGSAAGELHVFGLRGGGGVSTVRAAHAGQGIIRLWATSEGAGRATAVLKGHSGLVLRLAWAAGGGLLASGSADGSVRLWAVDAGAGKQVSVLVGHREAVNRLSWAPSGRLLASGSRGAGSSGSVFVWEVRSGAAVYAVHAAYMAGEDVGVACPGAVCTVVSALEHAPHLTLLTEAAGGGAGGRGGRGGSDTVEAAGGLLRLRQVPAYCSFAAPACIAVQQGTFVMAFGAQVFFYGMR</sequence>
<dbReference type="CDD" id="cd00200">
    <property type="entry name" value="WD40"/>
    <property type="match status" value="1"/>
</dbReference>
<reference evidence="5 6" key="1">
    <citation type="journal article" date="2017" name="Mol. Biol. Evol.">
        <title>The 4-celled Tetrabaena socialis nuclear genome reveals the essential components for genetic control of cell number at the origin of multicellularity in the volvocine lineage.</title>
        <authorList>
            <person name="Featherston J."/>
            <person name="Arakaki Y."/>
            <person name="Hanschen E.R."/>
            <person name="Ferris P.J."/>
            <person name="Michod R.E."/>
            <person name="Olson B.J.S.C."/>
            <person name="Nozaki H."/>
            <person name="Durand P.M."/>
        </authorList>
    </citation>
    <scope>NUCLEOTIDE SEQUENCE [LARGE SCALE GENOMIC DNA]</scope>
    <source>
        <strain evidence="5 6">NIES-571</strain>
    </source>
</reference>
<evidence type="ECO:0000313" key="5">
    <source>
        <dbReference type="EMBL" id="PNH10164.1"/>
    </source>
</evidence>
<evidence type="ECO:0000256" key="2">
    <source>
        <dbReference type="ARBA" id="ARBA00022737"/>
    </source>
</evidence>
<gene>
    <name evidence="5" type="ORF">TSOC_003133</name>
</gene>
<feature type="region of interest" description="Disordered" evidence="4">
    <location>
        <begin position="138"/>
        <end position="160"/>
    </location>
</feature>
<feature type="repeat" description="WD" evidence="3">
    <location>
        <begin position="262"/>
        <end position="295"/>
    </location>
</feature>
<dbReference type="OrthoDB" id="541653at2759"/>
<dbReference type="AlphaFoldDB" id="A0A2J8ACB1"/>
<feature type="compositionally biased region" description="Gly residues" evidence="4">
    <location>
        <begin position="313"/>
        <end position="322"/>
    </location>
</feature>
<keyword evidence="6" id="KW-1185">Reference proteome</keyword>
<dbReference type="Pfam" id="PF00400">
    <property type="entry name" value="WD40"/>
    <property type="match status" value="9"/>
</dbReference>
<organism evidence="5 6">
    <name type="scientific">Tetrabaena socialis</name>
    <dbReference type="NCBI Taxonomy" id="47790"/>
    <lineage>
        <taxon>Eukaryota</taxon>
        <taxon>Viridiplantae</taxon>
        <taxon>Chlorophyta</taxon>
        <taxon>core chlorophytes</taxon>
        <taxon>Chlorophyceae</taxon>
        <taxon>CS clade</taxon>
        <taxon>Chlamydomonadales</taxon>
        <taxon>Tetrabaenaceae</taxon>
        <taxon>Tetrabaena</taxon>
    </lineage>
</organism>
<feature type="repeat" description="WD" evidence="3">
    <location>
        <begin position="400"/>
        <end position="441"/>
    </location>
</feature>
<dbReference type="InterPro" id="IPR015943">
    <property type="entry name" value="WD40/YVTN_repeat-like_dom_sf"/>
</dbReference>
<dbReference type="InterPro" id="IPR019775">
    <property type="entry name" value="WD40_repeat_CS"/>
</dbReference>
<accession>A0A2J8ACB1</accession>
<comment type="caution">
    <text evidence="5">The sequence shown here is derived from an EMBL/GenBank/DDBJ whole genome shotgun (WGS) entry which is preliminary data.</text>
</comment>
<feature type="region of interest" description="Disordered" evidence="4">
    <location>
        <begin position="300"/>
        <end position="322"/>
    </location>
</feature>
<dbReference type="PROSITE" id="PS50294">
    <property type="entry name" value="WD_REPEATS_REGION"/>
    <property type="match status" value="4"/>
</dbReference>
<keyword evidence="2" id="KW-0677">Repeat</keyword>
<keyword evidence="1 3" id="KW-0853">WD repeat</keyword>
<feature type="repeat" description="WD" evidence="3">
    <location>
        <begin position="100"/>
        <end position="133"/>
    </location>
</feature>
<dbReference type="PROSITE" id="PS00678">
    <property type="entry name" value="WD_REPEATS_1"/>
    <property type="match status" value="1"/>
</dbReference>
<dbReference type="SUPFAM" id="SSF50998">
    <property type="entry name" value="Quinoprotein alcohol dehydrogenase-like"/>
    <property type="match status" value="1"/>
</dbReference>
<feature type="non-terminal residue" evidence="5">
    <location>
        <position position="589"/>
    </location>
</feature>
<evidence type="ECO:0000256" key="4">
    <source>
        <dbReference type="SAM" id="MobiDB-lite"/>
    </source>
</evidence>
<protein>
    <submittedName>
        <fullName evidence="5">WD repeat domain-containing protein</fullName>
    </submittedName>
</protein>
<dbReference type="PANTHER" id="PTHR19879">
    <property type="entry name" value="TRANSCRIPTION INITIATION FACTOR TFIID"/>
    <property type="match status" value="1"/>
</dbReference>
<evidence type="ECO:0000256" key="3">
    <source>
        <dbReference type="PROSITE-ProRule" id="PRU00221"/>
    </source>
</evidence>
<dbReference type="PROSITE" id="PS50082">
    <property type="entry name" value="WD_REPEATS_2"/>
    <property type="match status" value="4"/>
</dbReference>
<dbReference type="InterPro" id="IPR001680">
    <property type="entry name" value="WD40_rpt"/>
</dbReference>
<dbReference type="PANTHER" id="PTHR19879:SF9">
    <property type="entry name" value="TRANSCRIPTION INITIATION FACTOR TFIID SUBUNIT 5"/>
    <property type="match status" value="1"/>
</dbReference>
<evidence type="ECO:0000256" key="1">
    <source>
        <dbReference type="ARBA" id="ARBA00022574"/>
    </source>
</evidence>
<feature type="repeat" description="WD" evidence="3">
    <location>
        <begin position="17"/>
        <end position="59"/>
    </location>
</feature>
<dbReference type="SMART" id="SM00320">
    <property type="entry name" value="WD40"/>
    <property type="match status" value="9"/>
</dbReference>
<dbReference type="Proteomes" id="UP000236333">
    <property type="component" value="Unassembled WGS sequence"/>
</dbReference>
<dbReference type="Gene3D" id="2.130.10.10">
    <property type="entry name" value="YVTN repeat-like/Quinoprotein amine dehydrogenase"/>
    <property type="match status" value="3"/>
</dbReference>
<dbReference type="EMBL" id="PGGS01000064">
    <property type="protein sequence ID" value="PNH10164.1"/>
    <property type="molecule type" value="Genomic_DNA"/>
</dbReference>
<feature type="compositionally biased region" description="Gly residues" evidence="4">
    <location>
        <begin position="151"/>
        <end position="160"/>
    </location>
</feature>